<dbReference type="InParanoid" id="E9GUD9"/>
<dbReference type="EMBL" id="GL732566">
    <property type="protein sequence ID" value="EFX76815.1"/>
    <property type="molecule type" value="Genomic_DNA"/>
</dbReference>
<organism evidence="1 2">
    <name type="scientific">Daphnia pulex</name>
    <name type="common">Water flea</name>
    <dbReference type="NCBI Taxonomy" id="6669"/>
    <lineage>
        <taxon>Eukaryota</taxon>
        <taxon>Metazoa</taxon>
        <taxon>Ecdysozoa</taxon>
        <taxon>Arthropoda</taxon>
        <taxon>Crustacea</taxon>
        <taxon>Branchiopoda</taxon>
        <taxon>Diplostraca</taxon>
        <taxon>Cladocera</taxon>
        <taxon>Anomopoda</taxon>
        <taxon>Daphniidae</taxon>
        <taxon>Daphnia</taxon>
    </lineage>
</organism>
<dbReference type="Gene3D" id="3.30.420.10">
    <property type="entry name" value="Ribonuclease H-like superfamily/Ribonuclease H"/>
    <property type="match status" value="1"/>
</dbReference>
<dbReference type="KEGG" id="dpx:DAPPUDRAFT_106728"/>
<protein>
    <submittedName>
        <fullName evidence="1">Uncharacterized protein</fullName>
    </submittedName>
</protein>
<proteinExistence type="predicted"/>
<dbReference type="HOGENOM" id="CLU_1108039_0_0_1"/>
<accession>E9GUD9</accession>
<dbReference type="Proteomes" id="UP000000305">
    <property type="component" value="Unassembled WGS sequence"/>
</dbReference>
<evidence type="ECO:0000313" key="1">
    <source>
        <dbReference type="EMBL" id="EFX76815.1"/>
    </source>
</evidence>
<gene>
    <name evidence="1" type="ORF">DAPPUDRAFT_106728</name>
</gene>
<dbReference type="InterPro" id="IPR036397">
    <property type="entry name" value="RNaseH_sf"/>
</dbReference>
<name>E9GUD9_DAPPU</name>
<dbReference type="AlphaFoldDB" id="E9GUD9"/>
<keyword evidence="2" id="KW-1185">Reference proteome</keyword>
<sequence>MKAPATEEDGLLDQYIDGLASFLAKHGTLRQSVIPPRKSLEIGGDLDGKEKGKEAGEEVAVTQLSPFATVNNFYTTVNIAFKAGVDQLSRKFITRRLHSAGIKSRIAAVKDVFMEEYRPGRLQFARHYVNMPIVFLSFSNFLLRKIFVLVCTRSSIHRENRTQRLNEQAIRLIALDWPIKGTDLSPFENLWGYLIFSLNEAHNSDGMQFHAKDARKSDELFLFVSEKWNDLNATGEYLEKLVDSMPVVFKL</sequence>
<dbReference type="PhylomeDB" id="E9GUD9"/>
<reference evidence="1 2" key="1">
    <citation type="journal article" date="2011" name="Science">
        <title>The ecoresponsive genome of Daphnia pulex.</title>
        <authorList>
            <person name="Colbourne J.K."/>
            <person name="Pfrender M.E."/>
            <person name="Gilbert D."/>
            <person name="Thomas W.K."/>
            <person name="Tucker A."/>
            <person name="Oakley T.H."/>
            <person name="Tokishita S."/>
            <person name="Aerts A."/>
            <person name="Arnold G.J."/>
            <person name="Basu M.K."/>
            <person name="Bauer D.J."/>
            <person name="Caceres C.E."/>
            <person name="Carmel L."/>
            <person name="Casola C."/>
            <person name="Choi J.H."/>
            <person name="Detter J.C."/>
            <person name="Dong Q."/>
            <person name="Dusheyko S."/>
            <person name="Eads B.D."/>
            <person name="Frohlich T."/>
            <person name="Geiler-Samerotte K.A."/>
            <person name="Gerlach D."/>
            <person name="Hatcher P."/>
            <person name="Jogdeo S."/>
            <person name="Krijgsveld J."/>
            <person name="Kriventseva E.V."/>
            <person name="Kultz D."/>
            <person name="Laforsch C."/>
            <person name="Lindquist E."/>
            <person name="Lopez J."/>
            <person name="Manak J.R."/>
            <person name="Muller J."/>
            <person name="Pangilinan J."/>
            <person name="Patwardhan R.P."/>
            <person name="Pitluck S."/>
            <person name="Pritham E.J."/>
            <person name="Rechtsteiner A."/>
            <person name="Rho M."/>
            <person name="Rogozin I.B."/>
            <person name="Sakarya O."/>
            <person name="Salamov A."/>
            <person name="Schaack S."/>
            <person name="Shapiro H."/>
            <person name="Shiga Y."/>
            <person name="Skalitzky C."/>
            <person name="Smith Z."/>
            <person name="Souvorov A."/>
            <person name="Sung W."/>
            <person name="Tang Z."/>
            <person name="Tsuchiya D."/>
            <person name="Tu H."/>
            <person name="Vos H."/>
            <person name="Wang M."/>
            <person name="Wolf Y.I."/>
            <person name="Yamagata H."/>
            <person name="Yamada T."/>
            <person name="Ye Y."/>
            <person name="Shaw J.R."/>
            <person name="Andrews J."/>
            <person name="Crease T.J."/>
            <person name="Tang H."/>
            <person name="Lucas S.M."/>
            <person name="Robertson H.M."/>
            <person name="Bork P."/>
            <person name="Koonin E.V."/>
            <person name="Zdobnov E.M."/>
            <person name="Grigoriev I.V."/>
            <person name="Lynch M."/>
            <person name="Boore J.L."/>
        </authorList>
    </citation>
    <scope>NUCLEOTIDE SEQUENCE [LARGE SCALE GENOMIC DNA]</scope>
</reference>
<evidence type="ECO:0000313" key="2">
    <source>
        <dbReference type="Proteomes" id="UP000000305"/>
    </source>
</evidence>
<dbReference type="GO" id="GO:0003676">
    <property type="term" value="F:nucleic acid binding"/>
    <property type="evidence" value="ECO:0007669"/>
    <property type="project" value="InterPro"/>
</dbReference>